<organism evidence="10 11">
    <name type="scientific">Planomonospora corallina</name>
    <dbReference type="NCBI Taxonomy" id="1806052"/>
    <lineage>
        <taxon>Bacteria</taxon>
        <taxon>Bacillati</taxon>
        <taxon>Actinomycetota</taxon>
        <taxon>Actinomycetes</taxon>
        <taxon>Streptosporangiales</taxon>
        <taxon>Streptosporangiaceae</taxon>
        <taxon>Planomonospora</taxon>
    </lineage>
</organism>
<evidence type="ECO:0000256" key="6">
    <source>
        <dbReference type="PROSITE-ProRule" id="PRU00277"/>
    </source>
</evidence>
<evidence type="ECO:0000256" key="3">
    <source>
        <dbReference type="ARBA" id="ARBA00013194"/>
    </source>
</evidence>
<comment type="caution">
    <text evidence="10">The sequence shown here is derived from an EMBL/GenBank/DDBJ whole genome shotgun (WGS) entry which is preliminary data.</text>
</comment>
<sequence length="321" mass="33295">MRRRRLAVLAAVPLLFAAACGTDQGGTSATGGTGSSASSGLKVAGEVGAKPTVTFPQGTPPAKSSEETVKEGAGTEFKVGDEVLVNYTVYTWDGKSNPAVGSTYDTGSAEAIQVSEQLPKVLKDALVGARPGGRHVAVVAPDSLTKEQVEQAKQQGQETPTQVLVMDMVGLKPKPVTVSGTAAEHGVKGVEVTNPEPGKAPTLTTKTKEKAPKELVTKVVIKGTGPEVKSGQNLMAHYIGKIWGTDKKFDSSWDRGEPATFQIGVGQVVKGWDQSLVGQTVGSRVLVTIPPDLGYGKEGNAQAGIKGTDTLVFLVDIVGAY</sequence>
<dbReference type="GO" id="GO:0003755">
    <property type="term" value="F:peptidyl-prolyl cis-trans isomerase activity"/>
    <property type="evidence" value="ECO:0007669"/>
    <property type="project" value="UniProtKB-EC"/>
</dbReference>
<evidence type="ECO:0000256" key="4">
    <source>
        <dbReference type="ARBA" id="ARBA00023110"/>
    </source>
</evidence>
<evidence type="ECO:0000256" key="7">
    <source>
        <dbReference type="SAM" id="MobiDB-lite"/>
    </source>
</evidence>
<keyword evidence="4 6" id="KW-0697">Rotamase</keyword>
<dbReference type="Proteomes" id="UP001595850">
    <property type="component" value="Unassembled WGS sequence"/>
</dbReference>
<evidence type="ECO:0000256" key="5">
    <source>
        <dbReference type="ARBA" id="ARBA00023235"/>
    </source>
</evidence>
<dbReference type="Gene3D" id="3.10.50.40">
    <property type="match status" value="2"/>
</dbReference>
<proteinExistence type="inferred from homology"/>
<dbReference type="Pfam" id="PF00254">
    <property type="entry name" value="FKBP_C"/>
    <property type="match status" value="1"/>
</dbReference>
<feature type="region of interest" description="Disordered" evidence="7">
    <location>
        <begin position="50"/>
        <end position="74"/>
    </location>
</feature>
<dbReference type="InterPro" id="IPR001179">
    <property type="entry name" value="PPIase_FKBP_dom"/>
</dbReference>
<dbReference type="PROSITE" id="PS51257">
    <property type="entry name" value="PROKAR_LIPOPROTEIN"/>
    <property type="match status" value="1"/>
</dbReference>
<accession>A0ABV8IDM0</accession>
<keyword evidence="8" id="KW-0732">Signal</keyword>
<reference evidence="11" key="1">
    <citation type="journal article" date="2019" name="Int. J. Syst. Evol. Microbiol.">
        <title>The Global Catalogue of Microorganisms (GCM) 10K type strain sequencing project: providing services to taxonomists for standard genome sequencing and annotation.</title>
        <authorList>
            <consortium name="The Broad Institute Genomics Platform"/>
            <consortium name="The Broad Institute Genome Sequencing Center for Infectious Disease"/>
            <person name="Wu L."/>
            <person name="Ma J."/>
        </authorList>
    </citation>
    <scope>NUCLEOTIDE SEQUENCE [LARGE SCALE GENOMIC DNA]</scope>
    <source>
        <strain evidence="11">TBRC 4489</strain>
    </source>
</reference>
<keyword evidence="5 6" id="KW-0413">Isomerase</keyword>
<evidence type="ECO:0000313" key="11">
    <source>
        <dbReference type="Proteomes" id="UP001595850"/>
    </source>
</evidence>
<dbReference type="InterPro" id="IPR046357">
    <property type="entry name" value="PPIase_dom_sf"/>
</dbReference>
<feature type="domain" description="PPIase FKBP-type" evidence="9">
    <location>
        <begin position="231"/>
        <end position="321"/>
    </location>
</feature>
<dbReference type="RefSeq" id="WP_377293004.1">
    <property type="nucleotide sequence ID" value="NZ_JBHSBM010000040.1"/>
</dbReference>
<evidence type="ECO:0000256" key="8">
    <source>
        <dbReference type="SAM" id="SignalP"/>
    </source>
</evidence>
<keyword evidence="11" id="KW-1185">Reference proteome</keyword>
<dbReference type="PANTHER" id="PTHR43811:SF19">
    <property type="entry name" value="39 KDA FK506-BINDING NUCLEAR PROTEIN"/>
    <property type="match status" value="1"/>
</dbReference>
<feature type="chain" id="PRO_5047145827" description="peptidylprolyl isomerase" evidence="8">
    <location>
        <begin position="22"/>
        <end position="321"/>
    </location>
</feature>
<dbReference type="SUPFAM" id="SSF54534">
    <property type="entry name" value="FKBP-like"/>
    <property type="match status" value="2"/>
</dbReference>
<evidence type="ECO:0000259" key="9">
    <source>
        <dbReference type="PROSITE" id="PS50059"/>
    </source>
</evidence>
<gene>
    <name evidence="10" type="ORF">ACFOWE_27990</name>
</gene>
<dbReference type="EC" id="5.2.1.8" evidence="3 6"/>
<evidence type="ECO:0000313" key="10">
    <source>
        <dbReference type="EMBL" id="MFC4062162.1"/>
    </source>
</evidence>
<dbReference type="PROSITE" id="PS50059">
    <property type="entry name" value="FKBP_PPIASE"/>
    <property type="match status" value="1"/>
</dbReference>
<evidence type="ECO:0000256" key="2">
    <source>
        <dbReference type="ARBA" id="ARBA00006577"/>
    </source>
</evidence>
<evidence type="ECO:0000256" key="1">
    <source>
        <dbReference type="ARBA" id="ARBA00000971"/>
    </source>
</evidence>
<name>A0ABV8IDM0_9ACTN</name>
<comment type="similarity">
    <text evidence="2">Belongs to the FKBP-type PPIase family.</text>
</comment>
<comment type="catalytic activity">
    <reaction evidence="1 6">
        <text>[protein]-peptidylproline (omega=180) = [protein]-peptidylproline (omega=0)</text>
        <dbReference type="Rhea" id="RHEA:16237"/>
        <dbReference type="Rhea" id="RHEA-COMP:10747"/>
        <dbReference type="Rhea" id="RHEA-COMP:10748"/>
        <dbReference type="ChEBI" id="CHEBI:83833"/>
        <dbReference type="ChEBI" id="CHEBI:83834"/>
        <dbReference type="EC" id="5.2.1.8"/>
    </reaction>
</comment>
<protein>
    <recommendedName>
        <fullName evidence="3 6">peptidylprolyl isomerase</fullName>
        <ecNumber evidence="3 6">5.2.1.8</ecNumber>
    </recommendedName>
</protein>
<feature type="signal peptide" evidence="8">
    <location>
        <begin position="1"/>
        <end position="21"/>
    </location>
</feature>
<dbReference type="EMBL" id="JBHSBM010000040">
    <property type="protein sequence ID" value="MFC4062162.1"/>
    <property type="molecule type" value="Genomic_DNA"/>
</dbReference>
<dbReference type="PANTHER" id="PTHR43811">
    <property type="entry name" value="FKBP-TYPE PEPTIDYL-PROLYL CIS-TRANS ISOMERASE FKPA"/>
    <property type="match status" value="1"/>
</dbReference>